<reference evidence="3" key="2">
    <citation type="submission" date="2025-08" db="UniProtKB">
        <authorList>
            <consortium name="RefSeq"/>
        </authorList>
    </citation>
    <scope>IDENTIFICATION</scope>
    <source>
        <tissue evidence="3">Leaf</tissue>
    </source>
</reference>
<dbReference type="OrthoDB" id="1923282at2759"/>
<dbReference type="Proteomes" id="UP000515151">
    <property type="component" value="Chromosome 7"/>
</dbReference>
<keyword evidence="2" id="KW-1185">Reference proteome</keyword>
<accession>A0A6P8EAZ7</accession>
<organism evidence="2 3">
    <name type="scientific">Punica granatum</name>
    <name type="common">Pomegranate</name>
    <dbReference type="NCBI Taxonomy" id="22663"/>
    <lineage>
        <taxon>Eukaryota</taxon>
        <taxon>Viridiplantae</taxon>
        <taxon>Streptophyta</taxon>
        <taxon>Embryophyta</taxon>
        <taxon>Tracheophyta</taxon>
        <taxon>Spermatophyta</taxon>
        <taxon>Magnoliopsida</taxon>
        <taxon>eudicotyledons</taxon>
        <taxon>Gunneridae</taxon>
        <taxon>Pentapetalae</taxon>
        <taxon>rosids</taxon>
        <taxon>malvids</taxon>
        <taxon>Myrtales</taxon>
        <taxon>Lythraceae</taxon>
        <taxon>Punica</taxon>
    </lineage>
</organism>
<reference evidence="2" key="1">
    <citation type="journal article" date="2020" name="Plant Biotechnol. J.">
        <title>The pomegranate (Punica granatum L.) draft genome dissects genetic divergence between soft- and hard-seeded cultivars.</title>
        <authorList>
            <person name="Luo X."/>
            <person name="Li H."/>
            <person name="Wu Z."/>
            <person name="Yao W."/>
            <person name="Zhao P."/>
            <person name="Cao D."/>
            <person name="Yu H."/>
            <person name="Li K."/>
            <person name="Poudel K."/>
            <person name="Zhao D."/>
            <person name="Zhang F."/>
            <person name="Xia X."/>
            <person name="Chen L."/>
            <person name="Wang Q."/>
            <person name="Jing D."/>
            <person name="Cao S."/>
        </authorList>
    </citation>
    <scope>NUCLEOTIDE SEQUENCE [LARGE SCALE GENOMIC DNA]</scope>
    <source>
        <strain evidence="2">cv. Tunisia</strain>
    </source>
</reference>
<dbReference type="InterPro" id="IPR044678">
    <property type="entry name" value="COR27/28"/>
</dbReference>
<dbReference type="PANTHER" id="PTHR33676">
    <property type="entry name" value="COLD REGULATED PROTEIN 27"/>
    <property type="match status" value="1"/>
</dbReference>
<dbReference type="PANTHER" id="PTHR33676:SF3">
    <property type="entry name" value="COLD-REGULATED PROTEIN 27"/>
    <property type="match status" value="1"/>
</dbReference>
<dbReference type="RefSeq" id="XP_031403694.1">
    <property type="nucleotide sequence ID" value="XM_031547834.1"/>
</dbReference>
<evidence type="ECO:0000256" key="1">
    <source>
        <dbReference type="SAM" id="MobiDB-lite"/>
    </source>
</evidence>
<gene>
    <name evidence="3" type="primary">LOC116213032</name>
</gene>
<protein>
    <submittedName>
        <fullName evidence="3">Cold-regulated protein 27-like isoform X1</fullName>
    </submittedName>
</protein>
<feature type="region of interest" description="Disordered" evidence="1">
    <location>
        <begin position="186"/>
        <end position="205"/>
    </location>
</feature>
<evidence type="ECO:0000313" key="2">
    <source>
        <dbReference type="Proteomes" id="UP000515151"/>
    </source>
</evidence>
<sequence length="205" mass="22683">MEAMNRADAETGSPAGGSMLQLSKGSGEEMSEFHETEPMPMEWTDEKHNLYLKSMEASFMNQLHDSMNLLSERFKNYNLSNIDSSLLRSNTDSPSGQFKVHQDGNWKKLSFKRPAADVSSDELLASPWIQHFRPVSKLSGMEHDNGRRIAASTGQVSVKGAISSASTRIVKPVLLCQSQLRHQAVGSNTEVSDQNFACDDGEEET</sequence>
<dbReference type="GO" id="GO:0042752">
    <property type="term" value="P:regulation of circadian rhythm"/>
    <property type="evidence" value="ECO:0007669"/>
    <property type="project" value="InterPro"/>
</dbReference>
<feature type="compositionally biased region" description="Polar residues" evidence="1">
    <location>
        <begin position="186"/>
        <end position="195"/>
    </location>
</feature>
<dbReference type="AlphaFoldDB" id="A0A6P8EAZ7"/>
<dbReference type="GeneID" id="116213032"/>
<name>A0A6P8EAZ7_PUNGR</name>
<feature type="region of interest" description="Disordered" evidence="1">
    <location>
        <begin position="1"/>
        <end position="37"/>
    </location>
</feature>
<evidence type="ECO:0000313" key="3">
    <source>
        <dbReference type="RefSeq" id="XP_031403694.1"/>
    </source>
</evidence>
<proteinExistence type="predicted"/>
<dbReference type="GO" id="GO:0009409">
    <property type="term" value="P:response to cold"/>
    <property type="evidence" value="ECO:0007669"/>
    <property type="project" value="InterPro"/>
</dbReference>